<dbReference type="InterPro" id="IPR018050">
    <property type="entry name" value="Pmannose_isomerase-type1_CS"/>
</dbReference>
<dbReference type="eggNOG" id="COG1482">
    <property type="taxonomic scope" value="Bacteria"/>
</dbReference>
<feature type="binding site" evidence="10">
    <location>
        <position position="99"/>
    </location>
    <ligand>
        <name>Zn(2+)</name>
        <dbReference type="ChEBI" id="CHEBI:29105"/>
    </ligand>
</feature>
<feature type="domain" description="Phosphomannose isomerase type I catalytic" evidence="11">
    <location>
        <begin position="2"/>
        <end position="149"/>
    </location>
</feature>
<evidence type="ECO:0000256" key="1">
    <source>
        <dbReference type="ARBA" id="ARBA00000757"/>
    </source>
</evidence>
<dbReference type="PIRSF" id="PIRSF001480">
    <property type="entry name" value="Mannose-6-phosphate_isomerase"/>
    <property type="match status" value="1"/>
</dbReference>
<dbReference type="EC" id="5.3.1.8" evidence="3"/>
<dbReference type="STRING" id="728.VY92_04665"/>
<dbReference type="Gene3D" id="1.10.441.10">
    <property type="entry name" value="Phosphomannose Isomerase, domain 2"/>
    <property type="match status" value="1"/>
</dbReference>
<dbReference type="InterPro" id="IPR046457">
    <property type="entry name" value="PMI_typeI_cat"/>
</dbReference>
<name>A0A0F5F1A0_AVIPA</name>
<dbReference type="GO" id="GO:0005829">
    <property type="term" value="C:cytosol"/>
    <property type="evidence" value="ECO:0007669"/>
    <property type="project" value="TreeGrafter"/>
</dbReference>
<dbReference type="EMBL" id="UFSW01000001">
    <property type="protein sequence ID" value="SUU98227.1"/>
    <property type="molecule type" value="Genomic_DNA"/>
</dbReference>
<dbReference type="InterPro" id="IPR049071">
    <property type="entry name" value="MPI_cupin_dom"/>
</dbReference>
<evidence type="ECO:0000256" key="5">
    <source>
        <dbReference type="ARBA" id="ARBA00022833"/>
    </source>
</evidence>
<evidence type="ECO:0000256" key="8">
    <source>
        <dbReference type="ARBA" id="ARBA00030762"/>
    </source>
</evidence>
<evidence type="ECO:0000256" key="7">
    <source>
        <dbReference type="ARBA" id="ARBA00029741"/>
    </source>
</evidence>
<dbReference type="SUPFAM" id="SSF51182">
    <property type="entry name" value="RmlC-like cupins"/>
    <property type="match status" value="1"/>
</dbReference>
<evidence type="ECO:0000259" key="11">
    <source>
        <dbReference type="Pfam" id="PF20511"/>
    </source>
</evidence>
<comment type="similarity">
    <text evidence="2">Belongs to the mannose-6-phosphate isomerase type 1 family.</text>
</comment>
<organism evidence="13 14">
    <name type="scientific">Avibacterium paragallinarum</name>
    <name type="common">Haemophilus gallinarum</name>
    <dbReference type="NCBI Taxonomy" id="728"/>
    <lineage>
        <taxon>Bacteria</taxon>
        <taxon>Pseudomonadati</taxon>
        <taxon>Pseudomonadota</taxon>
        <taxon>Gammaproteobacteria</taxon>
        <taxon>Pasteurellales</taxon>
        <taxon>Pasteurellaceae</taxon>
        <taxon>Avibacterium</taxon>
    </lineage>
</organism>
<protein>
    <recommendedName>
        <fullName evidence="3">mannose-6-phosphate isomerase</fullName>
        <ecNumber evidence="3">5.3.1.8</ecNumber>
    </recommendedName>
    <alternativeName>
        <fullName evidence="7">Phosphohexomutase</fullName>
    </alternativeName>
    <alternativeName>
        <fullName evidence="8">Phosphomannose isomerase</fullName>
    </alternativeName>
</protein>
<dbReference type="AlphaFoldDB" id="A0A0F5F1A0"/>
<evidence type="ECO:0000256" key="2">
    <source>
        <dbReference type="ARBA" id="ARBA00010772"/>
    </source>
</evidence>
<dbReference type="CDD" id="cd07011">
    <property type="entry name" value="cupin_PMI_type_I_N"/>
    <property type="match status" value="1"/>
</dbReference>
<dbReference type="RefSeq" id="WP_046097592.1">
    <property type="nucleotide sequence ID" value="NZ_LAEN01000002.1"/>
</dbReference>
<gene>
    <name evidence="13" type="primary">manA</name>
    <name evidence="13" type="ORF">NCTC10926_01648</name>
</gene>
<feature type="binding site" evidence="10">
    <location>
        <position position="97"/>
    </location>
    <ligand>
        <name>Zn(2+)</name>
        <dbReference type="ChEBI" id="CHEBI:29105"/>
    </ligand>
</feature>
<evidence type="ECO:0000259" key="12">
    <source>
        <dbReference type="Pfam" id="PF21621"/>
    </source>
</evidence>
<dbReference type="InterPro" id="IPR011051">
    <property type="entry name" value="RmlC_Cupin_sf"/>
</dbReference>
<dbReference type="Pfam" id="PF21621">
    <property type="entry name" value="MPI_cupin_dom"/>
    <property type="match status" value="1"/>
</dbReference>
<dbReference type="PRINTS" id="PR00714">
    <property type="entry name" value="MAN6PISMRASE"/>
</dbReference>
<dbReference type="Gene3D" id="2.60.120.10">
    <property type="entry name" value="Jelly Rolls"/>
    <property type="match status" value="2"/>
</dbReference>
<reference evidence="13 14" key="1">
    <citation type="submission" date="2018-06" db="EMBL/GenBank/DDBJ databases">
        <authorList>
            <consortium name="Pathogen Informatics"/>
            <person name="Doyle S."/>
        </authorList>
    </citation>
    <scope>NUCLEOTIDE SEQUENCE [LARGE SCALE GENOMIC DNA]</scope>
    <source>
        <strain evidence="13 14">NCTC10926</strain>
    </source>
</reference>
<dbReference type="NCBIfam" id="TIGR00218">
    <property type="entry name" value="manA"/>
    <property type="match status" value="1"/>
</dbReference>
<dbReference type="GO" id="GO:0004476">
    <property type="term" value="F:mannose-6-phosphate isomerase activity"/>
    <property type="evidence" value="ECO:0007669"/>
    <property type="project" value="UniProtKB-EC"/>
</dbReference>
<dbReference type="PANTHER" id="PTHR10309">
    <property type="entry name" value="MANNOSE-6-PHOSPHATE ISOMERASE"/>
    <property type="match status" value="1"/>
</dbReference>
<evidence type="ECO:0000256" key="3">
    <source>
        <dbReference type="ARBA" id="ARBA00011956"/>
    </source>
</evidence>
<feature type="binding site" evidence="10">
    <location>
        <position position="134"/>
    </location>
    <ligand>
        <name>Zn(2+)</name>
        <dbReference type="ChEBI" id="CHEBI:29105"/>
    </ligand>
</feature>
<keyword evidence="4 10" id="KW-0479">Metal-binding</keyword>
<evidence type="ECO:0000256" key="9">
    <source>
        <dbReference type="PIRSR" id="PIRSR001480-1"/>
    </source>
</evidence>
<feature type="binding site" evidence="10">
    <location>
        <position position="263"/>
    </location>
    <ligand>
        <name>Zn(2+)</name>
        <dbReference type="ChEBI" id="CHEBI:29105"/>
    </ligand>
</feature>
<evidence type="ECO:0000256" key="10">
    <source>
        <dbReference type="PIRSR" id="PIRSR001480-2"/>
    </source>
</evidence>
<sequence>MLYPLNGQLQHYVWGGHQFLPEFLGIPAEQNQYYAEWWLGDHSSAPSIIEENGTSEPLNAFLAKNPTALGDASRTQFGDNLPYLLKILDVKLPLSIQLHPTKSQAEQGFAKENALGIALNDPKRTYKDNNHKPEMMIALSDFWLLHGFKTKQAILQTLQARPSLVPLAEKLAQQSLTDFYADIMQADQQALAAWLNPIIQANQSAYAQNQLSLENPDYWVLYTIEAMKIPTEKLDAGLICFYLFNIVHLKKGEGIFQDAGIPHAYLRGQNIELMACSDNVIRGGLTPKHVDVAELLNVIDCREVVPQIIPLAPIEQAIFTYSTPAKDFALTQITYEKAQTHQLHSESAEILLVMSGEIKIRENHTALYLKQGQSAFISAGSQYEIEGMAQGYAVIAALPKQI</sequence>
<comment type="cofactor">
    <cofactor evidence="10">
        <name>Zn(2+)</name>
        <dbReference type="ChEBI" id="CHEBI:29105"/>
    </cofactor>
    <text evidence="10">Binds 1 zinc ion per subunit.</text>
</comment>
<comment type="catalytic activity">
    <reaction evidence="1">
        <text>D-mannose 6-phosphate = D-fructose 6-phosphate</text>
        <dbReference type="Rhea" id="RHEA:12356"/>
        <dbReference type="ChEBI" id="CHEBI:58735"/>
        <dbReference type="ChEBI" id="CHEBI:61527"/>
        <dbReference type="EC" id="5.3.1.8"/>
    </reaction>
</comment>
<evidence type="ECO:0000256" key="6">
    <source>
        <dbReference type="ARBA" id="ARBA00023235"/>
    </source>
</evidence>
<dbReference type="PANTHER" id="PTHR10309:SF0">
    <property type="entry name" value="MANNOSE-6-PHOSPHATE ISOMERASE"/>
    <property type="match status" value="1"/>
</dbReference>
<feature type="domain" description="Mannose-6-phosphate isomerase cupin" evidence="12">
    <location>
        <begin position="319"/>
        <end position="390"/>
    </location>
</feature>
<dbReference type="GO" id="GO:0008270">
    <property type="term" value="F:zinc ion binding"/>
    <property type="evidence" value="ECO:0007669"/>
    <property type="project" value="InterPro"/>
</dbReference>
<dbReference type="GO" id="GO:0009298">
    <property type="term" value="P:GDP-mannose biosynthetic process"/>
    <property type="evidence" value="ECO:0007669"/>
    <property type="project" value="InterPro"/>
</dbReference>
<feature type="active site" evidence="9">
    <location>
        <position position="282"/>
    </location>
</feature>
<keyword evidence="5 10" id="KW-0862">Zinc</keyword>
<evidence type="ECO:0000313" key="13">
    <source>
        <dbReference type="EMBL" id="SUU98227.1"/>
    </source>
</evidence>
<dbReference type="Proteomes" id="UP000254620">
    <property type="component" value="Unassembled WGS sequence"/>
</dbReference>
<dbReference type="InterPro" id="IPR016305">
    <property type="entry name" value="Mannose-6-P_Isomerase"/>
</dbReference>
<dbReference type="InterPro" id="IPR001250">
    <property type="entry name" value="Man6P_Isoase-1"/>
</dbReference>
<dbReference type="Pfam" id="PF20511">
    <property type="entry name" value="PMI_typeI_cat"/>
    <property type="match status" value="1"/>
</dbReference>
<keyword evidence="6 13" id="KW-0413">Isomerase</keyword>
<dbReference type="PROSITE" id="PS00965">
    <property type="entry name" value="PMI_I_1"/>
    <property type="match status" value="1"/>
</dbReference>
<evidence type="ECO:0000313" key="14">
    <source>
        <dbReference type="Proteomes" id="UP000254620"/>
    </source>
</evidence>
<dbReference type="InterPro" id="IPR014710">
    <property type="entry name" value="RmlC-like_jellyroll"/>
</dbReference>
<evidence type="ECO:0000256" key="4">
    <source>
        <dbReference type="ARBA" id="ARBA00022723"/>
    </source>
</evidence>
<proteinExistence type="inferred from homology"/>
<dbReference type="GO" id="GO:0005975">
    <property type="term" value="P:carbohydrate metabolic process"/>
    <property type="evidence" value="ECO:0007669"/>
    <property type="project" value="InterPro"/>
</dbReference>
<accession>A0A0F5F1A0</accession>